<dbReference type="Proteomes" id="UP000729701">
    <property type="component" value="Unassembled WGS sequence"/>
</dbReference>
<keyword evidence="1" id="KW-0472">Membrane</keyword>
<name>A0A951USJ3_9CYAN</name>
<accession>A0A951USJ3</accession>
<reference evidence="2" key="2">
    <citation type="journal article" date="2022" name="Microbiol. Resour. Announc.">
        <title>Metagenome Sequencing to Explore Phylogenomics of Terrestrial Cyanobacteria.</title>
        <authorList>
            <person name="Ward R.D."/>
            <person name="Stajich J.E."/>
            <person name="Johansen J.R."/>
            <person name="Huntemann M."/>
            <person name="Clum A."/>
            <person name="Foster B."/>
            <person name="Foster B."/>
            <person name="Roux S."/>
            <person name="Palaniappan K."/>
            <person name="Varghese N."/>
            <person name="Mukherjee S."/>
            <person name="Reddy T.B.K."/>
            <person name="Daum C."/>
            <person name="Copeland A."/>
            <person name="Chen I.A."/>
            <person name="Ivanova N.N."/>
            <person name="Kyrpides N.C."/>
            <person name="Shapiro N."/>
            <person name="Eloe-Fadrosh E.A."/>
            <person name="Pietrasiak N."/>
        </authorList>
    </citation>
    <scope>NUCLEOTIDE SEQUENCE</scope>
    <source>
        <strain evidence="2">GSE-NOS-MK-12-04C</strain>
    </source>
</reference>
<reference evidence="2" key="1">
    <citation type="submission" date="2021-05" db="EMBL/GenBank/DDBJ databases">
        <authorList>
            <person name="Pietrasiak N."/>
            <person name="Ward R."/>
            <person name="Stajich J.E."/>
            <person name="Kurbessoian T."/>
        </authorList>
    </citation>
    <scope>NUCLEOTIDE SEQUENCE</scope>
    <source>
        <strain evidence="2">GSE-NOS-MK-12-04C</strain>
    </source>
</reference>
<dbReference type="EMBL" id="JAHHGZ010000006">
    <property type="protein sequence ID" value="MBW4667316.1"/>
    <property type="molecule type" value="Genomic_DNA"/>
</dbReference>
<gene>
    <name evidence="2" type="ORF">KME60_07720</name>
</gene>
<keyword evidence="1" id="KW-0812">Transmembrane</keyword>
<dbReference type="AlphaFoldDB" id="A0A951USJ3"/>
<comment type="caution">
    <text evidence="2">The sequence shown here is derived from an EMBL/GenBank/DDBJ whole genome shotgun (WGS) entry which is preliminary data.</text>
</comment>
<evidence type="ECO:0000256" key="1">
    <source>
        <dbReference type="SAM" id="Phobius"/>
    </source>
</evidence>
<sequence>MLESLGKIKNPFVRSLTAAATTFSVATLAAALVIGVTNPKGKSAYQLGTYSSFIPNNRKN</sequence>
<organism evidence="2 3">
    <name type="scientific">Cyanomargarita calcarea GSE-NOS-MK-12-04C</name>
    <dbReference type="NCBI Taxonomy" id="2839659"/>
    <lineage>
        <taxon>Bacteria</taxon>
        <taxon>Bacillati</taxon>
        <taxon>Cyanobacteriota</taxon>
        <taxon>Cyanophyceae</taxon>
        <taxon>Nostocales</taxon>
        <taxon>Cyanomargaritaceae</taxon>
        <taxon>Cyanomargarita</taxon>
    </lineage>
</organism>
<keyword evidence="1" id="KW-1133">Transmembrane helix</keyword>
<protein>
    <submittedName>
        <fullName evidence="2">Uncharacterized protein</fullName>
    </submittedName>
</protein>
<evidence type="ECO:0000313" key="3">
    <source>
        <dbReference type="Proteomes" id="UP000729701"/>
    </source>
</evidence>
<feature type="transmembrane region" description="Helical" evidence="1">
    <location>
        <begin position="12"/>
        <end position="36"/>
    </location>
</feature>
<proteinExistence type="predicted"/>
<evidence type="ECO:0000313" key="2">
    <source>
        <dbReference type="EMBL" id="MBW4667316.1"/>
    </source>
</evidence>